<feature type="signal peptide" evidence="2">
    <location>
        <begin position="1"/>
        <end position="22"/>
    </location>
</feature>
<organism evidence="3 4">
    <name type="scientific">Hyaloperonospora brassicae</name>
    <name type="common">Brassica downy mildew</name>
    <name type="synonym">Peronospora brassicae</name>
    <dbReference type="NCBI Taxonomy" id="162125"/>
    <lineage>
        <taxon>Eukaryota</taxon>
        <taxon>Sar</taxon>
        <taxon>Stramenopiles</taxon>
        <taxon>Oomycota</taxon>
        <taxon>Peronosporomycetes</taxon>
        <taxon>Peronosporales</taxon>
        <taxon>Peronosporaceae</taxon>
        <taxon>Hyaloperonospora</taxon>
    </lineage>
</organism>
<accession>A0AAV0TKK7</accession>
<comment type="caution">
    <text evidence="3">The sequence shown here is derived from an EMBL/GenBank/DDBJ whole genome shotgun (WGS) entry which is preliminary data.</text>
</comment>
<dbReference type="AlphaFoldDB" id="A0AAV0TKK7"/>
<keyword evidence="4" id="KW-1185">Reference proteome</keyword>
<feature type="compositionally biased region" description="Basic and acidic residues" evidence="1">
    <location>
        <begin position="312"/>
        <end position="321"/>
    </location>
</feature>
<feature type="region of interest" description="Disordered" evidence="1">
    <location>
        <begin position="289"/>
        <end position="398"/>
    </location>
</feature>
<name>A0AAV0TKK7_HYABA</name>
<gene>
    <name evidence="3" type="ORF">HBR001_LOCUS2564</name>
</gene>
<dbReference type="EMBL" id="CANTFL010000362">
    <property type="protein sequence ID" value="CAI5721151.1"/>
    <property type="molecule type" value="Genomic_DNA"/>
</dbReference>
<dbReference type="PANTHER" id="PTHR39200:SF1">
    <property type="entry name" value="AUTO-TRANSPORTER ADHESIN HEAD GIN DOMAIN-CONTAINING PROTEIN-RELATED"/>
    <property type="match status" value="1"/>
</dbReference>
<reference evidence="3" key="1">
    <citation type="submission" date="2022-12" db="EMBL/GenBank/DDBJ databases">
        <authorList>
            <person name="Webb A."/>
        </authorList>
    </citation>
    <scope>NUCLEOTIDE SEQUENCE</scope>
    <source>
        <strain evidence="3">Hp1</strain>
    </source>
</reference>
<evidence type="ECO:0000256" key="1">
    <source>
        <dbReference type="SAM" id="MobiDB-lite"/>
    </source>
</evidence>
<keyword evidence="2" id="KW-0732">Signal</keyword>
<feature type="chain" id="PRO_5043729216" description="Auto-transporter adhesin head GIN domain-containing protein" evidence="2">
    <location>
        <begin position="23"/>
        <end position="433"/>
    </location>
</feature>
<proteinExistence type="predicted"/>
<sequence>MRTSGWQVCVIAASVFSTIALADFKVDGDRTTRSEMNSRYANYAKSWTLSSSDATEIESLDLSLAGTVYVSYSSDIPSDVVGYVNVTGNTKTIVEAVTVTNEVNGLLPDLTSLDDVFGDTKKQLSVSLDNDVTHGHLLTEIFLSNRRKVTKIATRRTADVVVTNDVLLTRSSTRGQKISVTGMSTLYVSMPNAAVKVREIDALVTGGGRMQYRAKSLDLWQKLELEASGDTSIKMLCPVVIAGKLELESESQDSEICLSAHKVKAALPEVTGKRSVSMPNYGDGLGAHGTSACSLSKAPPREPSEFTPVPKRKQEDLKEAEASAAADEKEEEEEAATGSGDVGKDVEVYKALVSSYNETDVAADEETYETDDKDTDGRKNDRDQDNVDPLKAFDDAKNNLVNETTNAIDNGKKAVMGGAKKAIMDATGNLLGN</sequence>
<evidence type="ECO:0008006" key="5">
    <source>
        <dbReference type="Google" id="ProtNLM"/>
    </source>
</evidence>
<dbReference type="PANTHER" id="PTHR39200">
    <property type="entry name" value="HYPOTHETICAL EXPORTED PROTEIN"/>
    <property type="match status" value="1"/>
</dbReference>
<evidence type="ECO:0000256" key="2">
    <source>
        <dbReference type="SAM" id="SignalP"/>
    </source>
</evidence>
<feature type="compositionally biased region" description="Basic and acidic residues" evidence="1">
    <location>
        <begin position="375"/>
        <end position="385"/>
    </location>
</feature>
<protein>
    <recommendedName>
        <fullName evidence="5">Auto-transporter adhesin head GIN domain-containing protein</fullName>
    </recommendedName>
</protein>
<feature type="compositionally biased region" description="Acidic residues" evidence="1">
    <location>
        <begin position="361"/>
        <end position="374"/>
    </location>
</feature>
<evidence type="ECO:0000313" key="3">
    <source>
        <dbReference type="EMBL" id="CAI5721151.1"/>
    </source>
</evidence>
<dbReference type="Proteomes" id="UP001162031">
    <property type="component" value="Unassembled WGS sequence"/>
</dbReference>
<evidence type="ECO:0000313" key="4">
    <source>
        <dbReference type="Proteomes" id="UP001162031"/>
    </source>
</evidence>